<feature type="binding site" evidence="11">
    <location>
        <position position="672"/>
    </location>
    <ligand>
        <name>Zn(2+)</name>
        <dbReference type="ChEBI" id="CHEBI:29105"/>
    </ligand>
</feature>
<dbReference type="CDD" id="cd00673">
    <property type="entry name" value="AlaRS_core"/>
    <property type="match status" value="1"/>
</dbReference>
<dbReference type="GO" id="GO:0016874">
    <property type="term" value="F:ligase activity"/>
    <property type="evidence" value="ECO:0007669"/>
    <property type="project" value="UniProtKB-KW"/>
</dbReference>
<keyword evidence="7 11" id="KW-0067">ATP-binding</keyword>
<evidence type="ECO:0000256" key="1">
    <source>
        <dbReference type="ARBA" id="ARBA00008226"/>
    </source>
</evidence>
<dbReference type="InterPro" id="IPR018162">
    <property type="entry name" value="Ala-tRNA-ligase_IIc_anticod-bd"/>
</dbReference>
<name>A0ABP9QYE5_9RHOO</name>
<keyword evidence="3 11" id="KW-0436">Ligase</keyword>
<dbReference type="SUPFAM" id="SSF55186">
    <property type="entry name" value="ThrRS/AlaRS common domain"/>
    <property type="match status" value="1"/>
</dbReference>
<evidence type="ECO:0000259" key="13">
    <source>
        <dbReference type="PROSITE" id="PS50860"/>
    </source>
</evidence>
<comment type="domain">
    <text evidence="11">Consists of three domains; the N-terminal catalytic domain, the editing domain and the C-terminal C-Ala domain. The editing domain removes incorrectly charged amino acids, while the C-Ala domain, along with tRNA(Ala), serves as a bridge to cooperatively bring together the editing and aminoacylation centers thus stimulating deacylation of misacylated tRNAs.</text>
</comment>
<evidence type="ECO:0000256" key="5">
    <source>
        <dbReference type="ARBA" id="ARBA00022741"/>
    </source>
</evidence>
<comment type="similarity">
    <text evidence="1 11">Belongs to the class-II aminoacyl-tRNA synthetase family.</text>
</comment>
<dbReference type="Pfam" id="PF02272">
    <property type="entry name" value="DHHA1"/>
    <property type="match status" value="1"/>
</dbReference>
<dbReference type="SMART" id="SM00863">
    <property type="entry name" value="tRNA_SAD"/>
    <property type="match status" value="1"/>
</dbReference>
<dbReference type="InterPro" id="IPR018163">
    <property type="entry name" value="Thr/Ala-tRNA-synth_IIc_edit"/>
</dbReference>
<sequence length="881" mass="95037">MKAAEIRSAFLKFFESKGHQIVASSPVVPGDDPTLLFTNAGMNQFKDVFLGFDKRPYTRAATAQKCIRAGGKHNDLENVGYTARHHTFFEMLGNFSFGDYFKEDAIKYAWELLTEVFKLPKEKLLATVYAEDDEAYNIWTQQIGLPPERVIRIGDNKGARYASDNFWMMGDTGPCGPCSEIFYDFGPSVAGGPPGSPDEDGDRYTEVWNNVFMQFNRRVDENGNYVMDLLPKPSVDTGMGLERLTRVLQNVQTNYDIDLFITLMASAQTVLKQAGALEIDPASPSLKVIADHIRACAFTVADGVIPSNEGRGYVLRRIARRAIRHGYKLGARAPFFHKLVDALATEMGSAYPELKQQQARVTEVLKIEEERFFQTIANGMEILDTALASLPAGTPLGGDIAFKLHDTYGFPLDLTADVLRERGLTVDEAGFNAAMKEQRERAREKGKFKLAQGLEYSGTPTTFHGYDKLFIEGAKVTGIYVDGSRVDVARSGDDAVIVLDNTPFYAESGGQVGDAGAMQNGTARFVVEDTQKIQADVFGHHGRVVEGEIKLGDTLNARVDGNRRTATQRHHSVTHIMHKALREVLGEHVQQKGSLVDAEKTRFDFAHNAPMTDEQIRKVEQIVNREILANAATQARVMGIEDAQKTGAMMLFGEKYGDSVRVLDIGSSRELCGGTHVARTGDIGLFKIVAEGGVAAGVRRVEAVAGEVALNLVLERDSQLEQVSGALKVPAAEVGSKLAQVLDGVRALEKELAALKGKLASNQGDALVGQAVEVGGIKVLAATLEGADVPALREAVDKLRDKLGSAAVVLAAVADGKVSLIAGVTADLTGKVKAGELVNFVAQQVGGKGGGRPDMAQAGGTNPAALPAALAAVKDWVAGKL</sequence>
<feature type="binding site" evidence="11">
    <location>
        <position position="575"/>
    </location>
    <ligand>
        <name>Zn(2+)</name>
        <dbReference type="ChEBI" id="CHEBI:29105"/>
    </ligand>
</feature>
<dbReference type="InterPro" id="IPR018164">
    <property type="entry name" value="Ala-tRNA-synth_IIc_N"/>
</dbReference>
<feature type="coiled-coil region" evidence="12">
    <location>
        <begin position="738"/>
        <end position="765"/>
    </location>
</feature>
<evidence type="ECO:0000313" key="14">
    <source>
        <dbReference type="EMBL" id="GAA5169456.1"/>
    </source>
</evidence>
<evidence type="ECO:0000256" key="8">
    <source>
        <dbReference type="ARBA" id="ARBA00022884"/>
    </source>
</evidence>
<dbReference type="SUPFAM" id="SSF101353">
    <property type="entry name" value="Putative anticodon-binding domain of alanyl-tRNA synthetase (AlaRS)"/>
    <property type="match status" value="1"/>
</dbReference>
<dbReference type="PANTHER" id="PTHR11777">
    <property type="entry name" value="ALANYL-TRNA SYNTHETASE"/>
    <property type="match status" value="1"/>
</dbReference>
<evidence type="ECO:0000256" key="7">
    <source>
        <dbReference type="ARBA" id="ARBA00022840"/>
    </source>
</evidence>
<feature type="binding site" evidence="11">
    <location>
        <position position="676"/>
    </location>
    <ligand>
        <name>Zn(2+)</name>
        <dbReference type="ChEBI" id="CHEBI:29105"/>
    </ligand>
</feature>
<comment type="catalytic activity">
    <reaction evidence="11">
        <text>tRNA(Ala) + L-alanine + ATP = L-alanyl-tRNA(Ala) + AMP + diphosphate</text>
        <dbReference type="Rhea" id="RHEA:12540"/>
        <dbReference type="Rhea" id="RHEA-COMP:9657"/>
        <dbReference type="Rhea" id="RHEA-COMP:9923"/>
        <dbReference type="ChEBI" id="CHEBI:30616"/>
        <dbReference type="ChEBI" id="CHEBI:33019"/>
        <dbReference type="ChEBI" id="CHEBI:57972"/>
        <dbReference type="ChEBI" id="CHEBI:78442"/>
        <dbReference type="ChEBI" id="CHEBI:78497"/>
        <dbReference type="ChEBI" id="CHEBI:456215"/>
        <dbReference type="EC" id="6.1.1.7"/>
    </reaction>
</comment>
<dbReference type="Gene3D" id="2.40.30.130">
    <property type="match status" value="1"/>
</dbReference>
<dbReference type="Pfam" id="PF01411">
    <property type="entry name" value="tRNA-synt_2c"/>
    <property type="match status" value="1"/>
</dbReference>
<dbReference type="PANTHER" id="PTHR11777:SF9">
    <property type="entry name" value="ALANINE--TRNA LIGASE, CYTOPLASMIC"/>
    <property type="match status" value="1"/>
</dbReference>
<evidence type="ECO:0000256" key="2">
    <source>
        <dbReference type="ARBA" id="ARBA00022555"/>
    </source>
</evidence>
<dbReference type="HAMAP" id="MF_00036_B">
    <property type="entry name" value="Ala_tRNA_synth_B"/>
    <property type="match status" value="1"/>
</dbReference>
<dbReference type="InterPro" id="IPR050058">
    <property type="entry name" value="Ala-tRNA_ligase"/>
</dbReference>
<protein>
    <recommendedName>
        <fullName evidence="11">Alanine--tRNA ligase</fullName>
        <ecNumber evidence="11">6.1.1.7</ecNumber>
    </recommendedName>
    <alternativeName>
        <fullName evidence="11">Alanyl-tRNA synthetase</fullName>
        <shortName evidence="11">AlaRS</shortName>
    </alternativeName>
</protein>
<dbReference type="InterPro" id="IPR009000">
    <property type="entry name" value="Transl_B-barrel_sf"/>
</dbReference>
<evidence type="ECO:0000256" key="9">
    <source>
        <dbReference type="ARBA" id="ARBA00022917"/>
    </source>
</evidence>
<dbReference type="Pfam" id="PF07973">
    <property type="entry name" value="tRNA_SAD"/>
    <property type="match status" value="1"/>
</dbReference>
<evidence type="ECO:0000256" key="10">
    <source>
        <dbReference type="ARBA" id="ARBA00023146"/>
    </source>
</evidence>
<comment type="function">
    <text evidence="11">Catalyzes the attachment of alanine to tRNA(Ala) in a two-step reaction: alanine is first activated by ATP to form Ala-AMP and then transferred to the acceptor end of tRNA(Ala). Also edits incorrectly charged Ser-tRNA(Ala) and Gly-tRNA(Ala) via its editing domain.</text>
</comment>
<dbReference type="EMBL" id="BAABLD010000015">
    <property type="protein sequence ID" value="GAA5169456.1"/>
    <property type="molecule type" value="Genomic_DNA"/>
</dbReference>
<keyword evidence="11" id="KW-0963">Cytoplasm</keyword>
<dbReference type="Gene3D" id="3.10.310.40">
    <property type="match status" value="1"/>
</dbReference>
<keyword evidence="15" id="KW-1185">Reference proteome</keyword>
<keyword evidence="2 11" id="KW-0820">tRNA-binding</keyword>
<comment type="cofactor">
    <cofactor evidence="11">
        <name>Zn(2+)</name>
        <dbReference type="ChEBI" id="CHEBI:29105"/>
    </cofactor>
    <text evidence="11">Binds 1 zinc ion per subunit.</text>
</comment>
<dbReference type="PROSITE" id="PS50860">
    <property type="entry name" value="AA_TRNA_LIGASE_II_ALA"/>
    <property type="match status" value="1"/>
</dbReference>
<dbReference type="InterPro" id="IPR003156">
    <property type="entry name" value="DHHA1_dom"/>
</dbReference>
<dbReference type="RefSeq" id="WP_345534005.1">
    <property type="nucleotide sequence ID" value="NZ_BAABLD010000015.1"/>
</dbReference>
<gene>
    <name evidence="11 14" type="primary">alaS</name>
    <name evidence="14" type="ORF">GCM10025770_30920</name>
</gene>
<evidence type="ECO:0000256" key="4">
    <source>
        <dbReference type="ARBA" id="ARBA00022723"/>
    </source>
</evidence>
<dbReference type="InterPro" id="IPR002318">
    <property type="entry name" value="Ala-tRNA-lgiase_IIc"/>
</dbReference>
<dbReference type="Gene3D" id="6.10.250.550">
    <property type="match status" value="1"/>
</dbReference>
<dbReference type="Gene3D" id="3.30.980.10">
    <property type="entry name" value="Threonyl-trna Synthetase, Chain A, domain 2"/>
    <property type="match status" value="1"/>
</dbReference>
<comment type="subcellular location">
    <subcellularLocation>
        <location evidence="11">Cytoplasm</location>
    </subcellularLocation>
</comment>
<dbReference type="NCBIfam" id="TIGR00344">
    <property type="entry name" value="alaS"/>
    <property type="match status" value="1"/>
</dbReference>
<dbReference type="InterPro" id="IPR018165">
    <property type="entry name" value="Ala-tRNA-synth_IIc_core"/>
</dbReference>
<evidence type="ECO:0000313" key="15">
    <source>
        <dbReference type="Proteomes" id="UP001500547"/>
    </source>
</evidence>
<evidence type="ECO:0000256" key="12">
    <source>
        <dbReference type="SAM" id="Coils"/>
    </source>
</evidence>
<evidence type="ECO:0000256" key="3">
    <source>
        <dbReference type="ARBA" id="ARBA00022598"/>
    </source>
</evidence>
<dbReference type="InterPro" id="IPR045864">
    <property type="entry name" value="aa-tRNA-synth_II/BPL/LPL"/>
</dbReference>
<evidence type="ECO:0000256" key="6">
    <source>
        <dbReference type="ARBA" id="ARBA00022833"/>
    </source>
</evidence>
<feature type="domain" description="Alanyl-transfer RNA synthetases family profile" evidence="13">
    <location>
        <begin position="1"/>
        <end position="715"/>
    </location>
</feature>
<organism evidence="14 15">
    <name type="scientific">Viridibacterium curvum</name>
    <dbReference type="NCBI Taxonomy" id="1101404"/>
    <lineage>
        <taxon>Bacteria</taxon>
        <taxon>Pseudomonadati</taxon>
        <taxon>Pseudomonadota</taxon>
        <taxon>Betaproteobacteria</taxon>
        <taxon>Rhodocyclales</taxon>
        <taxon>Rhodocyclaceae</taxon>
        <taxon>Viridibacterium</taxon>
    </lineage>
</organism>
<reference evidence="15" key="1">
    <citation type="journal article" date="2019" name="Int. J. Syst. Evol. Microbiol.">
        <title>The Global Catalogue of Microorganisms (GCM) 10K type strain sequencing project: providing services to taxonomists for standard genome sequencing and annotation.</title>
        <authorList>
            <consortium name="The Broad Institute Genomics Platform"/>
            <consortium name="The Broad Institute Genome Sequencing Center for Infectious Disease"/>
            <person name="Wu L."/>
            <person name="Ma J."/>
        </authorList>
    </citation>
    <scope>NUCLEOTIDE SEQUENCE [LARGE SCALE GENOMIC DNA]</scope>
    <source>
        <strain evidence="15">JCM 18715</strain>
    </source>
</reference>
<dbReference type="Proteomes" id="UP001500547">
    <property type="component" value="Unassembled WGS sequence"/>
</dbReference>
<keyword evidence="10 11" id="KW-0030">Aminoacyl-tRNA synthetase</keyword>
<keyword evidence="4 11" id="KW-0479">Metal-binding</keyword>
<comment type="caution">
    <text evidence="14">The sequence shown here is derived from an EMBL/GenBank/DDBJ whole genome shotgun (WGS) entry which is preliminary data.</text>
</comment>
<feature type="binding site" evidence="11">
    <location>
        <position position="571"/>
    </location>
    <ligand>
        <name>Zn(2+)</name>
        <dbReference type="ChEBI" id="CHEBI:29105"/>
    </ligand>
</feature>
<keyword evidence="8 11" id="KW-0694">RNA-binding</keyword>
<keyword evidence="9 11" id="KW-0648">Protein biosynthesis</keyword>
<keyword evidence="12" id="KW-0175">Coiled coil</keyword>
<dbReference type="SUPFAM" id="SSF55681">
    <property type="entry name" value="Class II aaRS and biotin synthetases"/>
    <property type="match status" value="1"/>
</dbReference>
<proteinExistence type="inferred from homology"/>
<dbReference type="EC" id="6.1.1.7" evidence="11"/>
<dbReference type="InterPro" id="IPR012947">
    <property type="entry name" value="tRNA_SAD"/>
</dbReference>
<dbReference type="SUPFAM" id="SSF50447">
    <property type="entry name" value="Translation proteins"/>
    <property type="match status" value="1"/>
</dbReference>
<dbReference type="Gene3D" id="3.30.54.20">
    <property type="match status" value="1"/>
</dbReference>
<keyword evidence="5 11" id="KW-0547">Nucleotide-binding</keyword>
<accession>A0ABP9QYE5</accession>
<dbReference type="InterPro" id="IPR023033">
    <property type="entry name" value="Ala_tRNA_ligase_euk/bac"/>
</dbReference>
<keyword evidence="6 11" id="KW-0862">Zinc</keyword>
<dbReference type="PRINTS" id="PR00980">
    <property type="entry name" value="TRNASYNTHALA"/>
</dbReference>
<evidence type="ECO:0000256" key="11">
    <source>
        <dbReference type="HAMAP-Rule" id="MF_00036"/>
    </source>
</evidence>
<dbReference type="Gene3D" id="3.30.930.10">
    <property type="entry name" value="Bira Bifunctional Protein, Domain 2"/>
    <property type="match status" value="1"/>
</dbReference>